<feature type="domain" description="Fatty acid desaturase" evidence="2">
    <location>
        <begin position="66"/>
        <end position="286"/>
    </location>
</feature>
<reference evidence="3 4" key="1">
    <citation type="submission" date="2019-08" db="EMBL/GenBank/DDBJ databases">
        <title>Whole genome sequencing of chitin degrading bacteria Chitinophaga pinensis YS16.</title>
        <authorList>
            <person name="Singh R.P."/>
            <person name="Manchanda G."/>
            <person name="Maurya I.K."/>
            <person name="Joshi N.K."/>
            <person name="Srivastava A.K."/>
        </authorList>
    </citation>
    <scope>NUCLEOTIDE SEQUENCE [LARGE SCALE GENOMIC DNA]</scope>
    <source>
        <strain evidence="3 4">YS-16</strain>
    </source>
</reference>
<keyword evidence="1" id="KW-0472">Membrane</keyword>
<evidence type="ECO:0000259" key="2">
    <source>
        <dbReference type="Pfam" id="PF00487"/>
    </source>
</evidence>
<keyword evidence="1" id="KW-1133">Transmembrane helix</keyword>
<keyword evidence="1" id="KW-0812">Transmembrane</keyword>
<protein>
    <submittedName>
        <fullName evidence="3">Fatty acid desaturase</fullName>
    </submittedName>
</protein>
<dbReference type="EMBL" id="VOHS01000019">
    <property type="protein sequence ID" value="TWV99011.1"/>
    <property type="molecule type" value="Genomic_DNA"/>
</dbReference>
<dbReference type="AlphaFoldDB" id="A0A5C6LQ65"/>
<evidence type="ECO:0000256" key="1">
    <source>
        <dbReference type="SAM" id="Phobius"/>
    </source>
</evidence>
<organism evidence="3 4">
    <name type="scientific">Chitinophaga pinensis</name>
    <dbReference type="NCBI Taxonomy" id="79329"/>
    <lineage>
        <taxon>Bacteria</taxon>
        <taxon>Pseudomonadati</taxon>
        <taxon>Bacteroidota</taxon>
        <taxon>Chitinophagia</taxon>
        <taxon>Chitinophagales</taxon>
        <taxon>Chitinophagaceae</taxon>
        <taxon>Chitinophaga</taxon>
    </lineage>
</organism>
<feature type="transmembrane region" description="Helical" evidence="1">
    <location>
        <begin position="156"/>
        <end position="176"/>
    </location>
</feature>
<dbReference type="Proteomes" id="UP000318815">
    <property type="component" value="Unassembled WGS sequence"/>
</dbReference>
<dbReference type="OrthoDB" id="634389at2"/>
<accession>A0A5C6LQ65</accession>
<evidence type="ECO:0000313" key="4">
    <source>
        <dbReference type="Proteomes" id="UP000318815"/>
    </source>
</evidence>
<dbReference type="GO" id="GO:0006629">
    <property type="term" value="P:lipid metabolic process"/>
    <property type="evidence" value="ECO:0007669"/>
    <property type="project" value="InterPro"/>
</dbReference>
<evidence type="ECO:0000313" key="3">
    <source>
        <dbReference type="EMBL" id="TWV99011.1"/>
    </source>
</evidence>
<dbReference type="Pfam" id="PF00487">
    <property type="entry name" value="FA_desaturase"/>
    <property type="match status" value="1"/>
</dbReference>
<dbReference type="InterPro" id="IPR005804">
    <property type="entry name" value="FA_desaturase_dom"/>
</dbReference>
<sequence length="358" mass="42081">MKALTNVITDPVYIKKTGPDSFLRRTFKSMIRDERDLPFVYLTLELTLILLPLAIILYLPLPGWAWWTAAVLYQILNNFRYKGPFGLMLHCTSHRVFFNKKYDFLNHYLPWVIGPLFGQTPETYYSHHIGMHHPENNMPDDDSCTMPFQRDSFRGFSKYLTSFFFAGVINLCRYFIKRHRKKLLVRASRGEFLFIAACVGLSFVNFPATFTVFILPFLISRVIMMVGNWAQHAFIDVAEPDNSYKNSITCINTKYNHKCWNDGYHISHHVKPSMHWTEHPHFFKETLNEYIENESIVFDGIHFLHVWLWLMSKRYDLLARHFVNIGDKYSSDEEIIAFLRRRTKKIDLATVPATSAIA</sequence>
<comment type="caution">
    <text evidence="3">The sequence shown here is derived from an EMBL/GenBank/DDBJ whole genome shotgun (WGS) entry which is preliminary data.</text>
</comment>
<keyword evidence="4" id="KW-1185">Reference proteome</keyword>
<feature type="transmembrane region" description="Helical" evidence="1">
    <location>
        <begin position="192"/>
        <end position="219"/>
    </location>
</feature>
<dbReference type="PANTHER" id="PTHR36459:SF1">
    <property type="entry name" value="FATTY ACID DESATURASE DOMAIN-CONTAINING PROTEIN-RELATED"/>
    <property type="match status" value="1"/>
</dbReference>
<feature type="transmembrane region" description="Helical" evidence="1">
    <location>
        <begin position="39"/>
        <end position="59"/>
    </location>
</feature>
<gene>
    <name evidence="3" type="ORF">FEF09_18315</name>
</gene>
<name>A0A5C6LQ65_9BACT</name>
<dbReference type="PANTHER" id="PTHR36459">
    <property type="entry name" value="ORF"/>
    <property type="match status" value="1"/>
</dbReference>
<proteinExistence type="predicted"/>